<evidence type="ECO:0000256" key="1">
    <source>
        <dbReference type="ARBA" id="ARBA00004123"/>
    </source>
</evidence>
<proteinExistence type="inferred from homology"/>
<dbReference type="Pfam" id="PF11894">
    <property type="entry name" value="Nup192"/>
    <property type="match status" value="1"/>
</dbReference>
<name>A0A9P7ZLJ7_9HYPO</name>
<dbReference type="OrthoDB" id="2019644at2759"/>
<reference evidence="5" key="1">
    <citation type="journal article" date="2021" name="IMA Fungus">
        <title>Genomic characterization of three marine fungi, including Emericellopsis atlantica sp. nov. with signatures of a generalist lifestyle and marine biomass degradation.</title>
        <authorList>
            <person name="Hagestad O.C."/>
            <person name="Hou L."/>
            <person name="Andersen J.H."/>
            <person name="Hansen E.H."/>
            <person name="Altermark B."/>
            <person name="Li C."/>
            <person name="Kuhnert E."/>
            <person name="Cox R.J."/>
            <person name="Crous P.W."/>
            <person name="Spatafora J.W."/>
            <person name="Lail K."/>
            <person name="Amirebrahimi M."/>
            <person name="Lipzen A."/>
            <person name="Pangilinan J."/>
            <person name="Andreopoulos W."/>
            <person name="Hayes R.D."/>
            <person name="Ng V."/>
            <person name="Grigoriev I.V."/>
            <person name="Jackson S.A."/>
            <person name="Sutton T.D.S."/>
            <person name="Dobson A.D.W."/>
            <person name="Rama T."/>
        </authorList>
    </citation>
    <scope>NUCLEOTIDE SEQUENCE</scope>
    <source>
        <strain evidence="5">TS7</strain>
    </source>
</reference>
<comment type="subcellular location">
    <subcellularLocation>
        <location evidence="1">Nucleus</location>
    </subcellularLocation>
</comment>
<protein>
    <submittedName>
        <fullName evidence="5">Nucleoporin Nup186/Nup192/Nup205</fullName>
    </submittedName>
</protein>
<dbReference type="SUPFAM" id="SSF48371">
    <property type="entry name" value="ARM repeat"/>
    <property type="match status" value="1"/>
</dbReference>
<dbReference type="GO" id="GO:0006999">
    <property type="term" value="P:nuclear pore organization"/>
    <property type="evidence" value="ECO:0007669"/>
    <property type="project" value="TreeGrafter"/>
</dbReference>
<dbReference type="GeneID" id="70297363"/>
<comment type="similarity">
    <text evidence="2">Belongs to the NUP186/NUP192/NUP205 family.</text>
</comment>
<evidence type="ECO:0000256" key="3">
    <source>
        <dbReference type="ARBA" id="ARBA00022448"/>
    </source>
</evidence>
<dbReference type="GO" id="GO:0017056">
    <property type="term" value="F:structural constituent of nuclear pore"/>
    <property type="evidence" value="ECO:0007669"/>
    <property type="project" value="TreeGrafter"/>
</dbReference>
<dbReference type="Proteomes" id="UP000887229">
    <property type="component" value="Unassembled WGS sequence"/>
</dbReference>
<gene>
    <name evidence="5" type="ORF">F5Z01DRAFT_708162</name>
</gene>
<dbReference type="PANTHER" id="PTHR31344:SF0">
    <property type="entry name" value="NUCLEAR PORE COMPLEX PROTEIN NUP205"/>
    <property type="match status" value="1"/>
</dbReference>
<evidence type="ECO:0000256" key="2">
    <source>
        <dbReference type="ARBA" id="ARBA00005892"/>
    </source>
</evidence>
<accession>A0A9P7ZLJ7</accession>
<evidence type="ECO:0000313" key="6">
    <source>
        <dbReference type="Proteomes" id="UP000887229"/>
    </source>
</evidence>
<evidence type="ECO:0000313" key="5">
    <source>
        <dbReference type="EMBL" id="KAG9253835.1"/>
    </source>
</evidence>
<keyword evidence="4" id="KW-0539">Nucleus</keyword>
<dbReference type="InterPro" id="IPR021827">
    <property type="entry name" value="Nup186/Nup192/Nup205"/>
</dbReference>
<dbReference type="PANTHER" id="PTHR31344">
    <property type="entry name" value="NUCLEAR PORE COMPLEX PROTEIN NUP205"/>
    <property type="match status" value="1"/>
</dbReference>
<comment type="caution">
    <text evidence="5">The sequence shown here is derived from an EMBL/GenBank/DDBJ whole genome shotgun (WGS) entry which is preliminary data.</text>
</comment>
<keyword evidence="6" id="KW-1185">Reference proteome</keyword>
<dbReference type="EMBL" id="MU251256">
    <property type="protein sequence ID" value="KAG9253835.1"/>
    <property type="molecule type" value="Genomic_DNA"/>
</dbReference>
<keyword evidence="3" id="KW-0813">Transport</keyword>
<organism evidence="5 6">
    <name type="scientific">Emericellopsis atlantica</name>
    <dbReference type="NCBI Taxonomy" id="2614577"/>
    <lineage>
        <taxon>Eukaryota</taxon>
        <taxon>Fungi</taxon>
        <taxon>Dikarya</taxon>
        <taxon>Ascomycota</taxon>
        <taxon>Pezizomycotina</taxon>
        <taxon>Sordariomycetes</taxon>
        <taxon>Hypocreomycetidae</taxon>
        <taxon>Hypocreales</taxon>
        <taxon>Bionectriaceae</taxon>
        <taxon>Emericellopsis</taxon>
    </lineage>
</organism>
<sequence>MAELSTLETLQAFHQELLAIQEGRLPAIDTLGNDALVIPFKTELDRIWSLPPNNDQSRKDVQSGKVTVDEVEYSINEDFKQSALSLSDELGIDEKLAAQCLLEAQADLATLGRSLLECGMVRFHQQRKYALDALRILIEMDMDEELDDLAPNMNNETVRSWVAETFSAKPGASRTTQMVPRCMTAMQSIKAWIQKLSDKVSAAQMLGQSGGGGISEELETVGFARISLIQQHELLGVLLCWFIEKRQATTQDLTDFMDGLRKVDKYDNTLVHNIPAVGAFMKAFGSLDGGHDLLQVRPLSERLFPVTDEPPWALSFFQAAVRAWWLAEHSSFYLEDPPEAAIPAGADLDAEDRQRAKQFLDSLKEGAFDFLLSVAGDTRSPDWYDSVRAGMHRWLQRKSPTLNAELVQFSDFFQEALVSQLEAFIDSFITNLPDVLRRLRLEEDEQRQLSQAHEQDLDLERFLLIIAYAYDKRPQAAINFWDDPDSNLNGFLQWASRRASTPLVTAFCEMLSAVSGNEECAEYAHNFLLEEGHHSSGKMRRSQSLSWAQIFRELKFFLEKAKNKPAPAQSVRFRASKVVPDVLETEPESAMMLEAYLRLMTRLATENETARLFLLQNTNFNLVEAVLELTSAPIPPRLRGCGFTALKALLTRKSTAEGHTMWQCLDQWVTGGYATVLTAHHRQPQSSPQNSMERSFDEMSHGFEDPESLTQLLLALVRPAVDSSPLNDGLPFPENLGSAYRASGIDVYVDFVVGMIFAAKSSELQDIHQIRVLRLCCLDFIMACLDTFNEDLIITANRTNMAVDNIIATADLATYVRLHPFTRVMEWMYNERVIAALYSTVHQEPVDVANAAPDSPLILGILRGVEVISKVLDLQATYLDIVKPLIRSEPRSRPQTIAKSAYPTFEDGLVSRLGLVVDMGNYCGLGHANLTLACLKLMERMSSSSKITSLWSGSVRHNHRNKAVVAMEANGEHESIARAFISELMQPLDPTREAESANYATKVYILDFLYQCLLDTSGQPTIAHLLLGFKCGVDSVSIESNSLFEERESLFHVVLRLLLDTPTTDQNGVRQWLVGLRVRALRILQVLWSSPLSASLVIEELRSNELLFHLLLRETVIHPRLLWEGEAADSPYFLVTEGATSLLDLLSLRGMTLDYIAMELCMISQGKTPSVKRRIFEALNGQIMGDENEPIAVPSIFDLFDFHLPPNAWTIQPPSLRIYRDLDLGICSDQGPDGTEIWNVERARELILLKRSAMKHAGVVIADSEAKILAEEEQAIEDSMVMTNREVQLASQGLSVLEAWAKLLLVMAECNDFEGAARTQFFLQALQSILPSFEANATERPADAIILAKLSKILLSKLYAPKPSDAHDTTTLAVGNLINDKVYQIFQICIQATGKWVDSAELRSVYYENCYTYLTGMPDDDGLVKNRTKVVKAIRVYGERLLNVICDDAYNGEPRCQTAALILLGTLVHIDQIEGDAFIVEMLNRLNFIGVLVDSLQNIMQEWHQVFTSGTKEQENFQNARLALIQHLAQTRPGAKHILHANLLRTLATSQIFTADPELQVGGSTPLEAHYDLLAKTVRIIGAAVVSRGSHNVVQGRKFLVDHRSLVTHALKRSAGIGMEDVTARLQEKVEDLAEALVIMIAATGFLEFEEETVQETRKQSDLLFH</sequence>
<dbReference type="GO" id="GO:0044611">
    <property type="term" value="C:nuclear pore inner ring"/>
    <property type="evidence" value="ECO:0007669"/>
    <property type="project" value="TreeGrafter"/>
</dbReference>
<evidence type="ECO:0000256" key="4">
    <source>
        <dbReference type="ARBA" id="ARBA00023242"/>
    </source>
</evidence>
<dbReference type="InterPro" id="IPR016024">
    <property type="entry name" value="ARM-type_fold"/>
</dbReference>
<dbReference type="RefSeq" id="XP_046117759.1">
    <property type="nucleotide sequence ID" value="XM_046266460.1"/>
</dbReference>